<sequence length="893" mass="95003">MTAPTPVPAVRTAPYALVRATTLGHPAQSADGAGFRAGLERLTRLERALRDLLPALTEALYASRGGHPDSFHRTVVLPLRRALHNGREPRPALLDALGDLPERVPRLREWLELRDRLAAARADLAGAAPAALAAERAALAAQCREPALLLAASATSAQLLAAIGRAGSGATGRRARKEEPGVLRHALRAATRSSPVSWFTAVGWGPLTDDPEPAGTERGAEAEWGEGAEWGHGDLLGATGNHVRTGRSLVAALCEALLTDPARRARLPHRMTSAPRTDGAGRAVFARRRGLSGVWRFTAVAEDEVAVAASGALERVAELCRTPVTPGELAAALAAPRDRAAALAYVERLADTGLLVPVPPVGPQDPDPLGRLAAWLRSGGEGALASSLDEIADATRKFGAGEPAERAALLALLRERWAALLASAGRPLPPDEPVPAPLTEDVVARRPVAARGLLTGEDREALREVAALAELYDLGHLVRRYVRDRFVARYGPGGVCHPVWEFGGETVAAWEDTVRDAFLPPGGPDPLPSRAAELVRLRRSFEAAAEAGRGGYRDPDADVVLPPELVRSCAARLPGWASARPLSYAHFLQRDAESRLLVLNHVYGGWGRTASRFLSLLDPGAAEAVGREVERGAEPGSRAVQFRPVQGFNANLQPRFLRDEILSEEHGPATRPGPAGPEVDEAGVELFHDEAADQVRLRLRDTGEPLDVFYPGLLVSGLLPTRCAPLAHDHPEGVVGFASLVPQTVSEVPGGPLVRTPRLRHRHVVLRRRRWKLAPGTVAVLRADLAAEAAGGAVPFGAAARWRALLGVPGRLFLHPPVAADPTAAAARAARAQPKPQFVDLGNALHLRCLDKWLARHPEGLVLEEALPAPGGRERPARAVELVVETYRPGSSS</sequence>
<dbReference type="RefSeq" id="WP_395511654.1">
    <property type="nucleotide sequence ID" value="NZ_JBBDHD010000065.1"/>
</dbReference>
<reference evidence="2 3" key="1">
    <citation type="submission" date="2024-03" db="EMBL/GenBank/DDBJ databases">
        <title>Whole genome sequencing of Streptomyces racemochromogenes, to identify antimicrobial biosynthetic gene clusters.</title>
        <authorList>
            <person name="Suryawanshi P."/>
            <person name="Krishnaraj P.U."/>
            <person name="Arun Y.P."/>
            <person name="Suryawanshi M.P."/>
            <person name="Rakshit O."/>
        </authorList>
    </citation>
    <scope>NUCLEOTIDE SEQUENCE [LARGE SCALE GENOMIC DNA]</scope>
    <source>
        <strain evidence="2 3">AUDT626</strain>
    </source>
</reference>
<gene>
    <name evidence="2" type="ORF">WDV06_22935</name>
</gene>
<keyword evidence="3" id="KW-1185">Reference proteome</keyword>
<evidence type="ECO:0000313" key="3">
    <source>
        <dbReference type="Proteomes" id="UP001610631"/>
    </source>
</evidence>
<dbReference type="Pfam" id="PF04738">
    <property type="entry name" value="Lant_dehydr_N"/>
    <property type="match status" value="1"/>
</dbReference>
<dbReference type="EMBL" id="JBBDHD010000065">
    <property type="protein sequence ID" value="MFH7597937.1"/>
    <property type="molecule type" value="Genomic_DNA"/>
</dbReference>
<comment type="caution">
    <text evidence="2">The sequence shown here is derived from an EMBL/GenBank/DDBJ whole genome shotgun (WGS) entry which is preliminary data.</text>
</comment>
<protein>
    <submittedName>
        <fullName evidence="2">Lantibiotic dehydratase</fullName>
    </submittedName>
</protein>
<dbReference type="InterPro" id="IPR006827">
    <property type="entry name" value="Lant_deHydtase_N"/>
</dbReference>
<evidence type="ECO:0000259" key="1">
    <source>
        <dbReference type="Pfam" id="PF04738"/>
    </source>
</evidence>
<organism evidence="2 3">
    <name type="scientific">Streptomyces racemochromogenes</name>
    <dbReference type="NCBI Taxonomy" id="67353"/>
    <lineage>
        <taxon>Bacteria</taxon>
        <taxon>Bacillati</taxon>
        <taxon>Actinomycetota</taxon>
        <taxon>Actinomycetes</taxon>
        <taxon>Kitasatosporales</taxon>
        <taxon>Streptomycetaceae</taxon>
        <taxon>Streptomyces</taxon>
    </lineage>
</organism>
<name>A0ABW7PHR7_9ACTN</name>
<dbReference type="Proteomes" id="UP001610631">
    <property type="component" value="Unassembled WGS sequence"/>
</dbReference>
<proteinExistence type="predicted"/>
<feature type="domain" description="Lantibiotic dehydratase N-terminal" evidence="1">
    <location>
        <begin position="151"/>
        <end position="652"/>
    </location>
</feature>
<accession>A0ABW7PHR7</accession>
<evidence type="ECO:0000313" key="2">
    <source>
        <dbReference type="EMBL" id="MFH7597937.1"/>
    </source>
</evidence>